<dbReference type="PANTHER" id="PTHR43280:SF10">
    <property type="entry name" value="REGULATORY PROTEIN POCR"/>
    <property type="match status" value="1"/>
</dbReference>
<feature type="transmembrane region" description="Helical" evidence="4">
    <location>
        <begin position="291"/>
        <end position="314"/>
    </location>
</feature>
<comment type="caution">
    <text evidence="6">The sequence shown here is derived from an EMBL/GenBank/DDBJ whole genome shotgun (WGS) entry which is preliminary data.</text>
</comment>
<evidence type="ECO:0000256" key="1">
    <source>
        <dbReference type="ARBA" id="ARBA00023015"/>
    </source>
</evidence>
<organism evidence="6 7">
    <name type="scientific">Paenibacillus sepulcri</name>
    <dbReference type="NCBI Taxonomy" id="359917"/>
    <lineage>
        <taxon>Bacteria</taxon>
        <taxon>Bacillati</taxon>
        <taxon>Bacillota</taxon>
        <taxon>Bacilli</taxon>
        <taxon>Bacillales</taxon>
        <taxon>Paenibacillaceae</taxon>
        <taxon>Paenibacillus</taxon>
    </lineage>
</organism>
<evidence type="ECO:0000256" key="4">
    <source>
        <dbReference type="SAM" id="Phobius"/>
    </source>
</evidence>
<dbReference type="InterPro" id="IPR018060">
    <property type="entry name" value="HTH_AraC"/>
</dbReference>
<keyword evidence="4" id="KW-1133">Transmembrane helix</keyword>
<keyword evidence="1" id="KW-0805">Transcription regulation</keyword>
<proteinExistence type="predicted"/>
<evidence type="ECO:0000259" key="5">
    <source>
        <dbReference type="PROSITE" id="PS01124"/>
    </source>
</evidence>
<evidence type="ECO:0000313" key="7">
    <source>
        <dbReference type="Proteomes" id="UP001519887"/>
    </source>
</evidence>
<gene>
    <name evidence="6" type="ORF">K0U00_21355</name>
</gene>
<keyword evidence="2" id="KW-0238">DNA-binding</keyword>
<dbReference type="EMBL" id="JAHZIK010000616">
    <property type="protein sequence ID" value="MBW7456590.1"/>
    <property type="molecule type" value="Genomic_DNA"/>
</dbReference>
<reference evidence="6 7" key="1">
    <citation type="submission" date="2021-07" db="EMBL/GenBank/DDBJ databases">
        <title>Paenibacillus radiodurans sp. nov., isolated from the southeastern edge of Tengger Desert.</title>
        <authorList>
            <person name="Zhang G."/>
        </authorList>
    </citation>
    <scope>NUCLEOTIDE SEQUENCE [LARGE SCALE GENOMIC DNA]</scope>
    <source>
        <strain evidence="6 7">CCM 7311</strain>
    </source>
</reference>
<accession>A0ABS7C785</accession>
<dbReference type="SMART" id="SM00342">
    <property type="entry name" value="HTH_ARAC"/>
    <property type="match status" value="1"/>
</dbReference>
<protein>
    <submittedName>
        <fullName evidence="6">AraC family transcriptional regulator</fullName>
    </submittedName>
</protein>
<evidence type="ECO:0000313" key="6">
    <source>
        <dbReference type="EMBL" id="MBW7456590.1"/>
    </source>
</evidence>
<dbReference type="RefSeq" id="WP_210045414.1">
    <property type="nucleotide sequence ID" value="NZ_JBHLVU010000010.1"/>
</dbReference>
<dbReference type="InterPro" id="IPR009057">
    <property type="entry name" value="Homeodomain-like_sf"/>
</dbReference>
<keyword evidence="4" id="KW-0812">Transmembrane</keyword>
<dbReference type="Gene3D" id="1.10.10.60">
    <property type="entry name" value="Homeodomain-like"/>
    <property type="match status" value="2"/>
</dbReference>
<evidence type="ECO:0000256" key="3">
    <source>
        <dbReference type="ARBA" id="ARBA00023163"/>
    </source>
</evidence>
<feature type="transmembrane region" description="Helical" evidence="4">
    <location>
        <begin position="7"/>
        <end position="31"/>
    </location>
</feature>
<sequence>MKTRSKYLVNIFLFSLFIGMTPVIMLGFFSYSKASVEIQRKVNEGNSRILEQTQFRVEQVLKTVDTVTNQFIHSPLTISVMELEMEKERYQDFQQIRDGLYKLQAQGLGIFDVFLYNIEKNWLINNSGFFNKIDKESLDLLQDYAQMPAISQWTINREPVSGDGDDLVSVKTVNLIKRMPIISSNPDGFLVSKIPIHEIRKLLSKNVMPGAMMILDADKRVIALDGEDVEDADMQPGQITELLQSHTEEIGSFETELGQGNVMLSYRQSSYNGWVYVSSVSIAQSTRDSKAIGWFTLVACLTICALTLIIAWLGSRRIYRPVRKLYTSVLAESGEDSLLHKNEFESIELSVQRLTQSKFRMGNQIEGQIKLLKEYFFFKLFQGDLRRKEMEEGLVFHGLPAELERSIVLAVEIDTLEGTRYKEQDRSLLLFAIDNILREIVAERQRIGSVIIQDTVGVLIDSAKPGDGAFKDWIFGLAVKIQQAVRSYLHIKISIGVSREIRSPGAAPAAFKESQEALKYRLQLGQEVILFIEDVQLRSSGSIQYPQETEKELVEAVKSMDAGRAQEILHRFISEVTDNKIGCNQYEISLSLLLGEMVRLAKDSGLPWNLIDDKNRSLFGELLHLKTGLEVENWFCDNIIFPVIRFLTQREETQYRRISDEIIKIIHADYDKMLTLDACAARVNYHPHYVSRVFSREMGTSFADYLSQYRLLKAKEWLQSTDLKIVEIALKLHYTNPQNFIRSFRKIVGMTPGQYRTLFR</sequence>
<feature type="domain" description="HTH araC/xylS-type" evidence="5">
    <location>
        <begin position="660"/>
        <end position="758"/>
    </location>
</feature>
<dbReference type="PROSITE" id="PS01124">
    <property type="entry name" value="HTH_ARAC_FAMILY_2"/>
    <property type="match status" value="1"/>
</dbReference>
<keyword evidence="3" id="KW-0804">Transcription</keyword>
<dbReference type="InterPro" id="IPR020449">
    <property type="entry name" value="Tscrpt_reg_AraC-type_HTH"/>
</dbReference>
<dbReference type="PRINTS" id="PR00032">
    <property type="entry name" value="HTHARAC"/>
</dbReference>
<name>A0ABS7C785_9BACL</name>
<dbReference type="Pfam" id="PF12833">
    <property type="entry name" value="HTH_18"/>
    <property type="match status" value="1"/>
</dbReference>
<dbReference type="Proteomes" id="UP001519887">
    <property type="component" value="Unassembled WGS sequence"/>
</dbReference>
<keyword evidence="7" id="KW-1185">Reference proteome</keyword>
<dbReference type="PANTHER" id="PTHR43280">
    <property type="entry name" value="ARAC-FAMILY TRANSCRIPTIONAL REGULATOR"/>
    <property type="match status" value="1"/>
</dbReference>
<evidence type="ECO:0000256" key="2">
    <source>
        <dbReference type="ARBA" id="ARBA00023125"/>
    </source>
</evidence>
<dbReference type="SUPFAM" id="SSF46689">
    <property type="entry name" value="Homeodomain-like"/>
    <property type="match status" value="2"/>
</dbReference>
<keyword evidence="4" id="KW-0472">Membrane</keyword>